<organism evidence="1 2">
    <name type="scientific">Actinomycetospora chibensis</name>
    <dbReference type="NCBI Taxonomy" id="663606"/>
    <lineage>
        <taxon>Bacteria</taxon>
        <taxon>Bacillati</taxon>
        <taxon>Actinomycetota</taxon>
        <taxon>Actinomycetes</taxon>
        <taxon>Pseudonocardiales</taxon>
        <taxon>Pseudonocardiaceae</taxon>
        <taxon>Actinomycetospora</taxon>
    </lineage>
</organism>
<reference evidence="2" key="1">
    <citation type="journal article" date="2019" name="Int. J. Syst. Evol. Microbiol.">
        <title>The Global Catalogue of Microorganisms (GCM) 10K type strain sequencing project: providing services to taxonomists for standard genome sequencing and annotation.</title>
        <authorList>
            <consortium name="The Broad Institute Genomics Platform"/>
            <consortium name="The Broad Institute Genome Sequencing Center for Infectious Disease"/>
            <person name="Wu L."/>
            <person name="Ma J."/>
        </authorList>
    </citation>
    <scope>NUCLEOTIDE SEQUENCE [LARGE SCALE GENOMIC DNA]</scope>
    <source>
        <strain evidence="2">CCUG 50347</strain>
    </source>
</reference>
<comment type="caution">
    <text evidence="1">The sequence shown here is derived from an EMBL/GenBank/DDBJ whole genome shotgun (WGS) entry which is preliminary data.</text>
</comment>
<evidence type="ECO:0000313" key="2">
    <source>
        <dbReference type="Proteomes" id="UP001595909"/>
    </source>
</evidence>
<accession>A0ABV9RGN5</accession>
<evidence type="ECO:0000313" key="1">
    <source>
        <dbReference type="EMBL" id="MFC4832855.1"/>
    </source>
</evidence>
<gene>
    <name evidence="1" type="ORF">ACFPEL_10585</name>
</gene>
<dbReference type="EMBL" id="JBHSIM010000020">
    <property type="protein sequence ID" value="MFC4832855.1"/>
    <property type="molecule type" value="Genomic_DNA"/>
</dbReference>
<protein>
    <submittedName>
        <fullName evidence="1">Uncharacterized protein</fullName>
    </submittedName>
</protein>
<dbReference type="RefSeq" id="WP_274188240.1">
    <property type="nucleotide sequence ID" value="NZ_BAABHN010000020.1"/>
</dbReference>
<dbReference type="Proteomes" id="UP001595909">
    <property type="component" value="Unassembled WGS sequence"/>
</dbReference>
<proteinExistence type="predicted"/>
<sequence length="325" mass="35707">MRRGTWADEPDRLLRASDHGVIAALALVELGVPESTVYRRCRDGGPWQLLAPGIVALHNGEPSVRQLEVAALLHGGPDALLTGLSAVRHHGLRRGPELTRVHILVPQSRQVRSVGHIVVERTERMPRAVLRDGLPVAPLARAVLDAVRRLKDTEEIASLLAEPVQRRMLFVEHLRQELDAGCRKGSATPRLVLRAVADGVRSAAEFTAREWWLAHPDLPQARFNARVLDEHGRFVAIVDVLVEELGFAWEIDSVEAHFATPEQVDSTARRRRALTGIGLHVLGTRPVQVRSDSAGTHQDVLDALAVAAMLPPPRAVFPRDLPESA</sequence>
<keyword evidence="2" id="KW-1185">Reference proteome</keyword>
<name>A0ABV9RGN5_9PSEU</name>